<proteinExistence type="predicted"/>
<dbReference type="EMBL" id="KV440980">
    <property type="protein sequence ID" value="OAD74055.1"/>
    <property type="molecule type" value="Genomic_DNA"/>
</dbReference>
<dbReference type="AlphaFoldDB" id="A0A162XD08"/>
<dbReference type="VEuPathDB" id="FungiDB:PHYBLDRAFT_64996"/>
<name>A0A162XD08_PHYB8</name>
<dbReference type="Proteomes" id="UP000077315">
    <property type="component" value="Unassembled WGS sequence"/>
</dbReference>
<dbReference type="RefSeq" id="XP_018292095.1">
    <property type="nucleotide sequence ID" value="XM_018441385.1"/>
</dbReference>
<keyword evidence="2" id="KW-1185">Reference proteome</keyword>
<reference evidence="2" key="1">
    <citation type="submission" date="2015-06" db="EMBL/GenBank/DDBJ databases">
        <title>Expansion of signal transduction pathways in fungi by whole-genome duplication.</title>
        <authorList>
            <consortium name="DOE Joint Genome Institute"/>
            <person name="Corrochano L.M."/>
            <person name="Kuo A."/>
            <person name="Marcet-Houben M."/>
            <person name="Polaino S."/>
            <person name="Salamov A."/>
            <person name="Villalobos J.M."/>
            <person name="Alvarez M.I."/>
            <person name="Avalos J."/>
            <person name="Benito E.P."/>
            <person name="Benoit I."/>
            <person name="Burger G."/>
            <person name="Camino L.P."/>
            <person name="Canovas D."/>
            <person name="Cerda-Olmedo E."/>
            <person name="Cheng J.-F."/>
            <person name="Dominguez A."/>
            <person name="Elias M."/>
            <person name="Eslava A.P."/>
            <person name="Glaser F."/>
            <person name="Grimwood J."/>
            <person name="Gutierrez G."/>
            <person name="Heitman J."/>
            <person name="Henrissat B."/>
            <person name="Iturriaga E.A."/>
            <person name="Lang B.F."/>
            <person name="Lavin J.L."/>
            <person name="Lee S."/>
            <person name="Li W."/>
            <person name="Lindquist E."/>
            <person name="Lopez-Garcia S."/>
            <person name="Luque E.M."/>
            <person name="Marcos A.T."/>
            <person name="Martin J."/>
            <person name="McCluskey K."/>
            <person name="Medina H.R."/>
            <person name="Miralles-Duran A."/>
            <person name="Miyazaki A."/>
            <person name="Munoz-Torres E."/>
            <person name="Oguiza J.A."/>
            <person name="Ohm R."/>
            <person name="Olmedo M."/>
            <person name="Orejas M."/>
            <person name="Ortiz-Castellanos L."/>
            <person name="Pisabarro A.G."/>
            <person name="Rodriguez-Romero J."/>
            <person name="Ruiz-Herrera J."/>
            <person name="Ruiz-Vazquez R."/>
            <person name="Sanz C."/>
            <person name="Schackwitz W."/>
            <person name="Schmutz J."/>
            <person name="Shahriari M."/>
            <person name="Shelest E."/>
            <person name="Silva-Franco F."/>
            <person name="Soanes D."/>
            <person name="Syed K."/>
            <person name="Tagua V.G."/>
            <person name="Talbot N.J."/>
            <person name="Thon M."/>
            <person name="De vries R.P."/>
            <person name="Wiebenga A."/>
            <person name="Yadav J.S."/>
            <person name="Braun E.L."/>
            <person name="Baker S."/>
            <person name="Garre V."/>
            <person name="Horwitz B."/>
            <person name="Torres-Martinez S."/>
            <person name="Idnurm A."/>
            <person name="Herrera-Estrella A."/>
            <person name="Gabaldon T."/>
            <person name="Grigoriev I.V."/>
        </authorList>
    </citation>
    <scope>NUCLEOTIDE SEQUENCE [LARGE SCALE GENOMIC DNA]</scope>
    <source>
        <strain evidence="2">NRRL 1555(-)</strain>
    </source>
</reference>
<gene>
    <name evidence="1" type="ORF">PHYBLDRAFT_64996</name>
</gene>
<protein>
    <submittedName>
        <fullName evidence="1">Uncharacterized protein</fullName>
    </submittedName>
</protein>
<dbReference type="InParanoid" id="A0A162XD08"/>
<evidence type="ECO:0000313" key="1">
    <source>
        <dbReference type="EMBL" id="OAD74055.1"/>
    </source>
</evidence>
<evidence type="ECO:0000313" key="2">
    <source>
        <dbReference type="Proteomes" id="UP000077315"/>
    </source>
</evidence>
<sequence>MLKLLFNKHSAFSIIENMLLLYLIATEDPKQQAFNKPNAKTHYHIENTFGLLVQKCCFLLRHLYFLETFPKTLHDFENKIQNFDAYSDGNDDNDVKIEVEDFDLFINKIPVNLENASLTANCSVRQIQSAHDLSQERGRQRRERMTERKSQLAIITLQKLLGLPYVKEGRILI</sequence>
<dbReference type="GeneID" id="29002291"/>
<accession>A0A162XD08</accession>
<organism evidence="1 2">
    <name type="scientific">Phycomyces blakesleeanus (strain ATCC 8743b / DSM 1359 / FGSC 10004 / NBRC 33097 / NRRL 1555)</name>
    <dbReference type="NCBI Taxonomy" id="763407"/>
    <lineage>
        <taxon>Eukaryota</taxon>
        <taxon>Fungi</taxon>
        <taxon>Fungi incertae sedis</taxon>
        <taxon>Mucoromycota</taxon>
        <taxon>Mucoromycotina</taxon>
        <taxon>Mucoromycetes</taxon>
        <taxon>Mucorales</taxon>
        <taxon>Phycomycetaceae</taxon>
        <taxon>Phycomyces</taxon>
    </lineage>
</organism>